<protein>
    <submittedName>
        <fullName evidence="1">Uncharacterized protein</fullName>
    </submittedName>
</protein>
<dbReference type="Pfam" id="PF21565">
    <property type="entry name" value="Tsi1"/>
    <property type="match status" value="1"/>
</dbReference>
<dbReference type="InterPro" id="IPR049346">
    <property type="entry name" value="Tsi1-like_sf"/>
</dbReference>
<reference evidence="1 2" key="1">
    <citation type="submission" date="2018-06" db="EMBL/GenBank/DDBJ databases">
        <title>Pseudomonas diversity within urban Lake Michigan freshwaters.</title>
        <authorList>
            <person name="Batrich M."/>
            <person name="Hatzopoulos T."/>
            <person name="Putonti C."/>
        </authorList>
    </citation>
    <scope>NUCLEOTIDE SEQUENCE [LARGE SCALE GENOMIC DNA]</scope>
    <source>
        <strain evidence="1 2">MB-090714</strain>
    </source>
</reference>
<dbReference type="EMBL" id="QJRX01000004">
    <property type="protein sequence ID" value="PYC25862.1"/>
    <property type="molecule type" value="Genomic_DNA"/>
</dbReference>
<dbReference type="Gene3D" id="2.40.128.650">
    <property type="match status" value="1"/>
</dbReference>
<proteinExistence type="predicted"/>
<gene>
    <name evidence="1" type="ORF">DMO17_09340</name>
</gene>
<evidence type="ECO:0000313" key="1">
    <source>
        <dbReference type="EMBL" id="PYC25862.1"/>
    </source>
</evidence>
<sequence length="121" mass="13549">MRVEFDNYKLDGEVDSFPEPPLRIRRDAALCQVDGGIWRRDGVYLDRAERRLLVQSFSGSGGELTIFDTASCAELARLELPEASWALQGDSLVVGRQCREAVLEHCSLREVHALDAECLPD</sequence>
<accession>A0A2V4L8H7</accession>
<name>A0A2V4L8H7_AQUAC</name>
<dbReference type="InterPro" id="IPR049345">
    <property type="entry name" value="Tsi1"/>
</dbReference>
<dbReference type="AlphaFoldDB" id="A0A2V4L8H7"/>
<evidence type="ECO:0000313" key="2">
    <source>
        <dbReference type="Proteomes" id="UP000248146"/>
    </source>
</evidence>
<dbReference type="Proteomes" id="UP000248146">
    <property type="component" value="Unassembled WGS sequence"/>
</dbReference>
<organism evidence="1 2">
    <name type="scientific">Aquipseudomonas alcaligenes</name>
    <name type="common">Pseudomonas alcaligenes</name>
    <dbReference type="NCBI Taxonomy" id="43263"/>
    <lineage>
        <taxon>Bacteria</taxon>
        <taxon>Pseudomonadati</taxon>
        <taxon>Pseudomonadota</taxon>
        <taxon>Gammaproteobacteria</taxon>
        <taxon>Pseudomonadales</taxon>
        <taxon>Pseudomonadaceae</taxon>
        <taxon>Aquipseudomonas</taxon>
    </lineage>
</organism>
<comment type="caution">
    <text evidence="1">The sequence shown here is derived from an EMBL/GenBank/DDBJ whole genome shotgun (WGS) entry which is preliminary data.</text>
</comment>